<dbReference type="Gene3D" id="3.10.100.10">
    <property type="entry name" value="Mannose-Binding Protein A, subunit A"/>
    <property type="match status" value="2"/>
</dbReference>
<dbReference type="PANTHER" id="PTHR22799">
    <property type="entry name" value="TETRANECTIN-RELATED"/>
    <property type="match status" value="1"/>
</dbReference>
<dbReference type="SMART" id="SM00034">
    <property type="entry name" value="CLECT"/>
    <property type="match status" value="1"/>
</dbReference>
<dbReference type="InterPro" id="IPR051663">
    <property type="entry name" value="CLec_Tetranectin-domain"/>
</dbReference>
<feature type="domain" description="C-type lectin" evidence="3">
    <location>
        <begin position="26"/>
        <end position="89"/>
    </location>
</feature>
<proteinExistence type="predicted"/>
<evidence type="ECO:0000313" key="5">
    <source>
        <dbReference type="WBParaSite" id="nRc.2.0.1.t09071-RA"/>
    </source>
</evidence>
<feature type="compositionally biased region" description="Basic and acidic residues" evidence="2">
    <location>
        <begin position="259"/>
        <end position="274"/>
    </location>
</feature>
<dbReference type="PANTHER" id="PTHR22799:SF6">
    <property type="entry name" value="C-TYPE LECTIN DOMAIN FAMILY 4 MEMBER M-LIKE"/>
    <property type="match status" value="1"/>
</dbReference>
<sequence length="572" mass="64252">MNKTKMPDGFVMPDPFIPFGAYKKKDGKYSWIDGSELAIGAPNHWQEGQPDGKDGDGPESQKCIGFNVMSNDVGFGDIKCNGRYLYVCQLEDSEVTENPNAQSKDATPTGVQKPCPDNTWAMVGNTCLKIPDNPLMSIVDGLTTCTKVNSQSNIARFFIKAEYEMFIRYISTNVTSQAQHAYVALGFQRANGAQFVTSNGAAVAYTHWALKQPAADGGDCITVNDVSGFTWKVTDCKSTAFIVCQIDARTFASTTSEGKSNEAPKSEAKDTSKKNDCCKSRYSMNLRMIINEASRYPTAAFPEEVFLGNQEYQDFRRNPGQLTKVISDRLTLSSFLGGFDNASEFDISNITTNFRGYCNYATILKSRLEFYARVDEDQSSLLIYLAKNCEMNSTIEDLSIILDNWILIKDLKIEPPKFLDNQFDTMSKIKDQYETLCLRDSKCSDLVVGHLNSELKSLISYSEPGSLILNVLDCETFLIWIKYMNLNFTCGSIYGILIEFSTNGVIMLSINEHYFKNDSVMISESYCSSQCVDQIFRTPKLDYTLCNGAFSNFYKFIIYINLIVICKIYQEY</sequence>
<dbReference type="InterPro" id="IPR016187">
    <property type="entry name" value="CTDL_fold"/>
</dbReference>
<feature type="region of interest" description="Disordered" evidence="2">
    <location>
        <begin position="41"/>
        <end position="61"/>
    </location>
</feature>
<reference evidence="5" key="1">
    <citation type="submission" date="2022-11" db="UniProtKB">
        <authorList>
            <consortium name="WormBaseParasite"/>
        </authorList>
    </citation>
    <scope>IDENTIFICATION</scope>
</reference>
<evidence type="ECO:0000313" key="4">
    <source>
        <dbReference type="Proteomes" id="UP000887565"/>
    </source>
</evidence>
<dbReference type="InterPro" id="IPR001304">
    <property type="entry name" value="C-type_lectin-like"/>
</dbReference>
<feature type="domain" description="C-type lectin" evidence="3">
    <location>
        <begin position="123"/>
        <end position="245"/>
    </location>
</feature>
<feature type="region of interest" description="Disordered" evidence="2">
    <location>
        <begin position="255"/>
        <end position="274"/>
    </location>
</feature>
<dbReference type="SUPFAM" id="SSF56436">
    <property type="entry name" value="C-type lectin-like"/>
    <property type="match status" value="2"/>
</dbReference>
<dbReference type="WBParaSite" id="nRc.2.0.1.t09071-RA">
    <property type="protein sequence ID" value="nRc.2.0.1.t09071-RA"/>
    <property type="gene ID" value="nRc.2.0.1.g09071"/>
</dbReference>
<dbReference type="GO" id="GO:0030246">
    <property type="term" value="F:carbohydrate binding"/>
    <property type="evidence" value="ECO:0007669"/>
    <property type="project" value="UniProtKB-KW"/>
</dbReference>
<keyword evidence="1" id="KW-0430">Lectin</keyword>
<organism evidence="4 5">
    <name type="scientific">Romanomermis culicivorax</name>
    <name type="common">Nematode worm</name>
    <dbReference type="NCBI Taxonomy" id="13658"/>
    <lineage>
        <taxon>Eukaryota</taxon>
        <taxon>Metazoa</taxon>
        <taxon>Ecdysozoa</taxon>
        <taxon>Nematoda</taxon>
        <taxon>Enoplea</taxon>
        <taxon>Dorylaimia</taxon>
        <taxon>Mermithida</taxon>
        <taxon>Mermithoidea</taxon>
        <taxon>Mermithidae</taxon>
        <taxon>Romanomermis</taxon>
    </lineage>
</organism>
<keyword evidence="4" id="KW-1185">Reference proteome</keyword>
<evidence type="ECO:0000259" key="3">
    <source>
        <dbReference type="PROSITE" id="PS50041"/>
    </source>
</evidence>
<name>A0A915I5M7_ROMCU</name>
<dbReference type="AlphaFoldDB" id="A0A915I5M7"/>
<evidence type="ECO:0000256" key="2">
    <source>
        <dbReference type="SAM" id="MobiDB-lite"/>
    </source>
</evidence>
<accession>A0A915I5M7</accession>
<dbReference type="Proteomes" id="UP000887565">
    <property type="component" value="Unplaced"/>
</dbReference>
<dbReference type="InterPro" id="IPR016186">
    <property type="entry name" value="C-type_lectin-like/link_sf"/>
</dbReference>
<evidence type="ECO:0000256" key="1">
    <source>
        <dbReference type="ARBA" id="ARBA00022734"/>
    </source>
</evidence>
<dbReference type="PROSITE" id="PS50041">
    <property type="entry name" value="C_TYPE_LECTIN_2"/>
    <property type="match status" value="2"/>
</dbReference>
<protein>
    <submittedName>
        <fullName evidence="5">C-type lectin domain-containing protein</fullName>
    </submittedName>
</protein>